<dbReference type="InterPro" id="IPR050313">
    <property type="entry name" value="Carb_Metab_HTH_regulators"/>
</dbReference>
<keyword evidence="4 8" id="KW-0238">DNA-binding</keyword>
<evidence type="ECO:0000256" key="4">
    <source>
        <dbReference type="ARBA" id="ARBA00023125"/>
    </source>
</evidence>
<dbReference type="EMBL" id="JBHTOP010000011">
    <property type="protein sequence ID" value="MFD1671510.1"/>
    <property type="molecule type" value="Genomic_DNA"/>
</dbReference>
<evidence type="ECO:0000313" key="9">
    <source>
        <dbReference type="Proteomes" id="UP001597267"/>
    </source>
</evidence>
<evidence type="ECO:0000256" key="6">
    <source>
        <dbReference type="ARBA" id="ARBA00024937"/>
    </source>
</evidence>
<dbReference type="GO" id="GO:0003677">
    <property type="term" value="F:DNA binding"/>
    <property type="evidence" value="ECO:0007669"/>
    <property type="project" value="UniProtKB-KW"/>
</dbReference>
<keyword evidence="3" id="KW-0805">Transcription regulation</keyword>
<protein>
    <recommendedName>
        <fullName evidence="1">Lactose phosphotransferase system repressor</fullName>
    </recommendedName>
</protein>
<dbReference type="InterPro" id="IPR018356">
    <property type="entry name" value="Tscrpt_reg_HTH_DeoR_CS"/>
</dbReference>
<keyword evidence="2" id="KW-0678">Repressor</keyword>
<dbReference type="InterPro" id="IPR036390">
    <property type="entry name" value="WH_DNA-bd_sf"/>
</dbReference>
<comment type="caution">
    <text evidence="8">The sequence shown here is derived from an EMBL/GenBank/DDBJ whole genome shotgun (WGS) entry which is preliminary data.</text>
</comment>
<comment type="function">
    <text evidence="6">Repressor of the lactose catabolism operon. Galactose-6-phosphate is the inducer.</text>
</comment>
<proteinExistence type="predicted"/>
<dbReference type="PROSITE" id="PS51000">
    <property type="entry name" value="HTH_DEOR_2"/>
    <property type="match status" value="1"/>
</dbReference>
<evidence type="ECO:0000256" key="2">
    <source>
        <dbReference type="ARBA" id="ARBA00022491"/>
    </source>
</evidence>
<evidence type="ECO:0000256" key="1">
    <source>
        <dbReference type="ARBA" id="ARBA00021390"/>
    </source>
</evidence>
<dbReference type="Pfam" id="PF00455">
    <property type="entry name" value="DeoRC"/>
    <property type="match status" value="1"/>
</dbReference>
<organism evidence="8 9">
    <name type="scientific">Agrilactobacillus yilanensis</name>
    <dbReference type="NCBI Taxonomy" id="2485997"/>
    <lineage>
        <taxon>Bacteria</taxon>
        <taxon>Bacillati</taxon>
        <taxon>Bacillota</taxon>
        <taxon>Bacilli</taxon>
        <taxon>Lactobacillales</taxon>
        <taxon>Lactobacillaceae</taxon>
        <taxon>Agrilactobacillus</taxon>
    </lineage>
</organism>
<dbReference type="PROSITE" id="PS00894">
    <property type="entry name" value="HTH_DEOR_1"/>
    <property type="match status" value="1"/>
</dbReference>
<keyword evidence="9" id="KW-1185">Reference proteome</keyword>
<dbReference type="SMART" id="SM01134">
    <property type="entry name" value="DeoRC"/>
    <property type="match status" value="1"/>
</dbReference>
<dbReference type="PANTHER" id="PTHR30363">
    <property type="entry name" value="HTH-TYPE TRANSCRIPTIONAL REGULATOR SRLR-RELATED"/>
    <property type="match status" value="1"/>
</dbReference>
<gene>
    <name evidence="8" type="ORF">ACFQ5M_05330</name>
</gene>
<accession>A0ABW4J7S8</accession>
<feature type="domain" description="HTH deoR-type" evidence="7">
    <location>
        <begin position="3"/>
        <end position="58"/>
    </location>
</feature>
<dbReference type="RefSeq" id="WP_125715736.1">
    <property type="nucleotide sequence ID" value="NZ_JBHTOP010000011.1"/>
</dbReference>
<dbReference type="InterPro" id="IPR014036">
    <property type="entry name" value="DeoR-like_C"/>
</dbReference>
<dbReference type="SUPFAM" id="SSF46785">
    <property type="entry name" value="Winged helix' DNA-binding domain"/>
    <property type="match status" value="1"/>
</dbReference>
<sequence>MYKNDRLNLILDILKRRKTISMQELQALTFSSNSTLRRDVITLEQDNKVIRKYGQVELVKSKNVEFPYQFRNQEHETEKIAIANMATDFIGDNMALFLDSSSSVSKLIPYLEQKRNLIVVTNGLFTAVALNQYSNVKTFLTGGRLRTGSGSVLGGFALDYLNKFTADIAFISCSSVDGEGIYMSSAEQSNIKQKMQNSAKQTILLCDSSKVGHRNYYKLCELSGISALITDKEPGADLVAQLKANDVELLY</sequence>
<evidence type="ECO:0000313" key="8">
    <source>
        <dbReference type="EMBL" id="MFD1671510.1"/>
    </source>
</evidence>
<dbReference type="InterPro" id="IPR001034">
    <property type="entry name" value="DeoR_HTH"/>
</dbReference>
<keyword evidence="5" id="KW-0804">Transcription</keyword>
<dbReference type="SMART" id="SM00420">
    <property type="entry name" value="HTH_DEOR"/>
    <property type="match status" value="1"/>
</dbReference>
<evidence type="ECO:0000256" key="5">
    <source>
        <dbReference type="ARBA" id="ARBA00023163"/>
    </source>
</evidence>
<reference evidence="9" key="1">
    <citation type="journal article" date="2019" name="Int. J. Syst. Evol. Microbiol.">
        <title>The Global Catalogue of Microorganisms (GCM) 10K type strain sequencing project: providing services to taxonomists for standard genome sequencing and annotation.</title>
        <authorList>
            <consortium name="The Broad Institute Genomics Platform"/>
            <consortium name="The Broad Institute Genome Sequencing Center for Infectious Disease"/>
            <person name="Wu L."/>
            <person name="Ma J."/>
        </authorList>
    </citation>
    <scope>NUCLEOTIDE SEQUENCE [LARGE SCALE GENOMIC DNA]</scope>
    <source>
        <strain evidence="9">CCM 8896</strain>
    </source>
</reference>
<dbReference type="Pfam" id="PF08220">
    <property type="entry name" value="HTH_DeoR"/>
    <property type="match status" value="1"/>
</dbReference>
<dbReference type="Gene3D" id="3.40.50.1360">
    <property type="match status" value="1"/>
</dbReference>
<dbReference type="InterPro" id="IPR037171">
    <property type="entry name" value="NagB/RpiA_transferase-like"/>
</dbReference>
<name>A0ABW4J7S8_9LACO</name>
<dbReference type="SUPFAM" id="SSF100950">
    <property type="entry name" value="NagB/RpiA/CoA transferase-like"/>
    <property type="match status" value="1"/>
</dbReference>
<evidence type="ECO:0000256" key="3">
    <source>
        <dbReference type="ARBA" id="ARBA00023015"/>
    </source>
</evidence>
<dbReference type="PANTHER" id="PTHR30363:SF4">
    <property type="entry name" value="GLYCEROL-3-PHOSPHATE REGULON REPRESSOR"/>
    <property type="match status" value="1"/>
</dbReference>
<dbReference type="Proteomes" id="UP001597267">
    <property type="component" value="Unassembled WGS sequence"/>
</dbReference>
<evidence type="ECO:0000259" key="7">
    <source>
        <dbReference type="PROSITE" id="PS51000"/>
    </source>
</evidence>